<keyword evidence="13" id="KW-1185">Reference proteome</keyword>
<dbReference type="GO" id="GO:0005737">
    <property type="term" value="C:cytoplasm"/>
    <property type="evidence" value="ECO:0007669"/>
    <property type="project" value="TreeGrafter"/>
</dbReference>
<feature type="domain" description="AGC-kinase C-terminal" evidence="11">
    <location>
        <begin position="279"/>
        <end position="309"/>
    </location>
</feature>
<dbReference type="InterPro" id="IPR050236">
    <property type="entry name" value="Ser_Thr_kinase_AGC"/>
</dbReference>
<evidence type="ECO:0000256" key="7">
    <source>
        <dbReference type="ARBA" id="ARBA00022840"/>
    </source>
</evidence>
<evidence type="ECO:0000256" key="3">
    <source>
        <dbReference type="ARBA" id="ARBA00022553"/>
    </source>
</evidence>
<feature type="non-terminal residue" evidence="12">
    <location>
        <position position="1"/>
    </location>
</feature>
<evidence type="ECO:0000256" key="4">
    <source>
        <dbReference type="ARBA" id="ARBA00022679"/>
    </source>
</evidence>
<dbReference type="InterPro" id="IPR011009">
    <property type="entry name" value="Kinase-like_dom_sf"/>
</dbReference>
<dbReference type="CDD" id="cd05611">
    <property type="entry name" value="STKc_Rim15_like"/>
    <property type="match status" value="1"/>
</dbReference>
<dbReference type="PROSITE" id="PS50011">
    <property type="entry name" value="PROTEIN_KINASE_DOM"/>
    <property type="match status" value="1"/>
</dbReference>
<evidence type="ECO:0000256" key="6">
    <source>
        <dbReference type="ARBA" id="ARBA00022777"/>
    </source>
</evidence>
<feature type="domain" description="Protein kinase" evidence="10">
    <location>
        <begin position="6"/>
        <end position="277"/>
    </location>
</feature>
<accession>A0A4P9Y6L8</accession>
<evidence type="ECO:0000259" key="10">
    <source>
        <dbReference type="PROSITE" id="PS50011"/>
    </source>
</evidence>
<keyword evidence="6 12" id="KW-0418">Kinase</keyword>
<dbReference type="Gene3D" id="1.10.510.10">
    <property type="entry name" value="Transferase(Phosphotransferase) domain 1"/>
    <property type="match status" value="1"/>
</dbReference>
<dbReference type="AlphaFoldDB" id="A0A4P9Y6L8"/>
<name>A0A4P9Y6L8_9FUNG</name>
<dbReference type="InterPro" id="IPR000719">
    <property type="entry name" value="Prot_kinase_dom"/>
</dbReference>
<evidence type="ECO:0000313" key="12">
    <source>
        <dbReference type="EMBL" id="RKP14675.1"/>
    </source>
</evidence>
<keyword evidence="7" id="KW-0067">ATP-binding</keyword>
<dbReference type="GO" id="GO:0005634">
    <property type="term" value="C:nucleus"/>
    <property type="evidence" value="ECO:0007669"/>
    <property type="project" value="TreeGrafter"/>
</dbReference>
<dbReference type="EMBL" id="KZ987804">
    <property type="protein sequence ID" value="RKP14675.1"/>
    <property type="molecule type" value="Genomic_DNA"/>
</dbReference>
<feature type="non-terminal residue" evidence="12">
    <location>
        <position position="309"/>
    </location>
</feature>
<protein>
    <recommendedName>
        <fullName evidence="1">non-specific serine/threonine protein kinase</fullName>
        <ecNumber evidence="1">2.7.11.1</ecNumber>
    </recommendedName>
</protein>
<dbReference type="FunFam" id="1.10.510.10:FF:000024">
    <property type="entry name" value="Probable serine/threonine-protein kinase cot-1"/>
    <property type="match status" value="1"/>
</dbReference>
<proteinExistence type="predicted"/>
<dbReference type="PROSITE" id="PS00108">
    <property type="entry name" value="PROTEIN_KINASE_ST"/>
    <property type="match status" value="1"/>
</dbReference>
<dbReference type="PANTHER" id="PTHR24356:SF1">
    <property type="entry name" value="SERINE_THREONINE-PROTEIN KINASE GREATWALL"/>
    <property type="match status" value="1"/>
</dbReference>
<dbReference type="PANTHER" id="PTHR24356">
    <property type="entry name" value="SERINE/THREONINE-PROTEIN KINASE"/>
    <property type="match status" value="1"/>
</dbReference>
<dbReference type="Proteomes" id="UP000267251">
    <property type="component" value="Unassembled WGS sequence"/>
</dbReference>
<evidence type="ECO:0000313" key="13">
    <source>
        <dbReference type="Proteomes" id="UP000267251"/>
    </source>
</evidence>
<dbReference type="EC" id="2.7.11.1" evidence="1"/>
<keyword evidence="4" id="KW-0808">Transferase</keyword>
<dbReference type="SUPFAM" id="SSF56112">
    <property type="entry name" value="Protein kinase-like (PK-like)"/>
    <property type="match status" value="1"/>
</dbReference>
<gene>
    <name evidence="12" type="ORF">BJ684DRAFT_951</name>
</gene>
<evidence type="ECO:0000256" key="8">
    <source>
        <dbReference type="ARBA" id="ARBA00047899"/>
    </source>
</evidence>
<reference evidence="13" key="1">
    <citation type="journal article" date="2018" name="Nat. Microbiol.">
        <title>Leveraging single-cell genomics to expand the fungal tree of life.</title>
        <authorList>
            <person name="Ahrendt S.R."/>
            <person name="Quandt C.A."/>
            <person name="Ciobanu D."/>
            <person name="Clum A."/>
            <person name="Salamov A."/>
            <person name="Andreopoulos B."/>
            <person name="Cheng J.F."/>
            <person name="Woyke T."/>
            <person name="Pelin A."/>
            <person name="Henrissat B."/>
            <person name="Reynolds N.K."/>
            <person name="Benny G.L."/>
            <person name="Smith M.E."/>
            <person name="James T.Y."/>
            <person name="Grigoriev I.V."/>
        </authorList>
    </citation>
    <scope>NUCLEOTIDE SEQUENCE [LARGE SCALE GENOMIC DNA]</scope>
</reference>
<evidence type="ECO:0000256" key="5">
    <source>
        <dbReference type="ARBA" id="ARBA00022741"/>
    </source>
</evidence>
<dbReference type="GO" id="GO:0004674">
    <property type="term" value="F:protein serine/threonine kinase activity"/>
    <property type="evidence" value="ECO:0007669"/>
    <property type="project" value="UniProtKB-KW"/>
</dbReference>
<dbReference type="SMART" id="SM00220">
    <property type="entry name" value="S_TKc"/>
    <property type="match status" value="1"/>
</dbReference>
<dbReference type="PROSITE" id="PS51285">
    <property type="entry name" value="AGC_KINASE_CTER"/>
    <property type="match status" value="1"/>
</dbReference>
<dbReference type="Gene3D" id="3.30.200.20">
    <property type="entry name" value="Phosphorylase Kinase, domain 1"/>
    <property type="match status" value="1"/>
</dbReference>
<evidence type="ECO:0000256" key="2">
    <source>
        <dbReference type="ARBA" id="ARBA00022527"/>
    </source>
</evidence>
<keyword evidence="2" id="KW-0723">Serine/threonine-protein kinase</keyword>
<dbReference type="FunFam" id="3.30.200.20:FF:001008">
    <property type="entry name" value="Serine/threonine-protein kinase cek1"/>
    <property type="match status" value="1"/>
</dbReference>
<dbReference type="GO" id="GO:0007010">
    <property type="term" value="P:cytoskeleton organization"/>
    <property type="evidence" value="ECO:0007669"/>
    <property type="project" value="UniProtKB-ARBA"/>
</dbReference>
<dbReference type="GO" id="GO:0035556">
    <property type="term" value="P:intracellular signal transduction"/>
    <property type="evidence" value="ECO:0007669"/>
    <property type="project" value="TreeGrafter"/>
</dbReference>
<keyword evidence="5" id="KW-0547">Nucleotide-binding</keyword>
<sequence length="309" mass="34886">PSIKDYKIIKPISKGAFGSVFLAKRRATGEYFALKVLRKSDMVAKNQVKNVKAERMILMMQEDSPWVVRLYYSFQSKDSLYLVMEYLNGGDCATLIKSLGQLDEDWARSYLAEVVCGLEYLHGRGIVHRDLKPDNLLIDANGHLKLTDFGLSRLGFLNRRARVSQGDAAPGPVAGTPDYLAPESILGTGQDSMVDWWALGVMCYEFLYGIPPFHADNPEKVFDNIVRGTIHWHEDPSTGECPISDKAKEFITRLLDPDPAKRLGAQGSREVKAHPFFDKIDDWGKLREETPSFVPMTEGWEDTDYFDGR</sequence>
<organism evidence="12 13">
    <name type="scientific">Piptocephalis cylindrospora</name>
    <dbReference type="NCBI Taxonomy" id="1907219"/>
    <lineage>
        <taxon>Eukaryota</taxon>
        <taxon>Fungi</taxon>
        <taxon>Fungi incertae sedis</taxon>
        <taxon>Zoopagomycota</taxon>
        <taxon>Zoopagomycotina</taxon>
        <taxon>Zoopagomycetes</taxon>
        <taxon>Zoopagales</taxon>
        <taxon>Piptocephalidaceae</taxon>
        <taxon>Piptocephalis</taxon>
    </lineage>
</organism>
<dbReference type="Pfam" id="PF00069">
    <property type="entry name" value="Pkinase"/>
    <property type="match status" value="1"/>
</dbReference>
<evidence type="ECO:0000256" key="9">
    <source>
        <dbReference type="ARBA" id="ARBA00048679"/>
    </source>
</evidence>
<dbReference type="InterPro" id="IPR000961">
    <property type="entry name" value="AGC-kinase_C"/>
</dbReference>
<keyword evidence="3" id="KW-0597">Phosphoprotein</keyword>
<comment type="catalytic activity">
    <reaction evidence="8">
        <text>L-threonyl-[protein] + ATP = O-phospho-L-threonyl-[protein] + ADP + H(+)</text>
        <dbReference type="Rhea" id="RHEA:46608"/>
        <dbReference type="Rhea" id="RHEA-COMP:11060"/>
        <dbReference type="Rhea" id="RHEA-COMP:11605"/>
        <dbReference type="ChEBI" id="CHEBI:15378"/>
        <dbReference type="ChEBI" id="CHEBI:30013"/>
        <dbReference type="ChEBI" id="CHEBI:30616"/>
        <dbReference type="ChEBI" id="CHEBI:61977"/>
        <dbReference type="ChEBI" id="CHEBI:456216"/>
        <dbReference type="EC" id="2.7.11.1"/>
    </reaction>
</comment>
<dbReference type="InterPro" id="IPR008271">
    <property type="entry name" value="Ser/Thr_kinase_AS"/>
</dbReference>
<dbReference type="OrthoDB" id="162894at2759"/>
<dbReference type="GO" id="GO:0005524">
    <property type="term" value="F:ATP binding"/>
    <property type="evidence" value="ECO:0007669"/>
    <property type="project" value="UniProtKB-KW"/>
</dbReference>
<evidence type="ECO:0000256" key="1">
    <source>
        <dbReference type="ARBA" id="ARBA00012513"/>
    </source>
</evidence>
<comment type="catalytic activity">
    <reaction evidence="9">
        <text>L-seryl-[protein] + ATP = O-phospho-L-seryl-[protein] + ADP + H(+)</text>
        <dbReference type="Rhea" id="RHEA:17989"/>
        <dbReference type="Rhea" id="RHEA-COMP:9863"/>
        <dbReference type="Rhea" id="RHEA-COMP:11604"/>
        <dbReference type="ChEBI" id="CHEBI:15378"/>
        <dbReference type="ChEBI" id="CHEBI:29999"/>
        <dbReference type="ChEBI" id="CHEBI:30616"/>
        <dbReference type="ChEBI" id="CHEBI:83421"/>
        <dbReference type="ChEBI" id="CHEBI:456216"/>
        <dbReference type="EC" id="2.7.11.1"/>
    </reaction>
</comment>
<evidence type="ECO:0000259" key="11">
    <source>
        <dbReference type="PROSITE" id="PS51285"/>
    </source>
</evidence>